<accession>A0ABP5APW8</accession>
<protein>
    <recommendedName>
        <fullName evidence="3">Flagellar protein FliT</fullName>
    </recommendedName>
</protein>
<sequence length="92" mass="10086">MSENLAAWVRLLDQFESALDAADGHTPPQALETPTEPIPEEIRERAEAILARQQLMIGGVLAARAQVARQLNALRRVPSRQTDAPAYLDVEG</sequence>
<name>A0ABP5APW8_9MICO</name>
<proteinExistence type="predicted"/>
<gene>
    <name evidence="1" type="ORF">GCM10009775_07030</name>
</gene>
<keyword evidence="2" id="KW-1185">Reference proteome</keyword>
<reference evidence="2" key="1">
    <citation type="journal article" date="2019" name="Int. J. Syst. Evol. Microbiol.">
        <title>The Global Catalogue of Microorganisms (GCM) 10K type strain sequencing project: providing services to taxonomists for standard genome sequencing and annotation.</title>
        <authorList>
            <consortium name="The Broad Institute Genomics Platform"/>
            <consortium name="The Broad Institute Genome Sequencing Center for Infectious Disease"/>
            <person name="Wu L."/>
            <person name="Ma J."/>
        </authorList>
    </citation>
    <scope>NUCLEOTIDE SEQUENCE [LARGE SCALE GENOMIC DNA]</scope>
    <source>
        <strain evidence="2">JCM 14900</strain>
    </source>
</reference>
<dbReference type="RefSeq" id="WP_248145482.1">
    <property type="nucleotide sequence ID" value="NZ_BAAAOF010000002.1"/>
</dbReference>
<evidence type="ECO:0000313" key="2">
    <source>
        <dbReference type="Proteomes" id="UP001501343"/>
    </source>
</evidence>
<comment type="caution">
    <text evidence="1">The sequence shown here is derived from an EMBL/GenBank/DDBJ whole genome shotgun (WGS) entry which is preliminary data.</text>
</comment>
<evidence type="ECO:0000313" key="1">
    <source>
        <dbReference type="EMBL" id="GAA1917188.1"/>
    </source>
</evidence>
<dbReference type="EMBL" id="BAAAOF010000002">
    <property type="protein sequence ID" value="GAA1917188.1"/>
    <property type="molecule type" value="Genomic_DNA"/>
</dbReference>
<dbReference type="Proteomes" id="UP001501343">
    <property type="component" value="Unassembled WGS sequence"/>
</dbReference>
<organism evidence="1 2">
    <name type="scientific">Microbacterium aoyamense</name>
    <dbReference type="NCBI Taxonomy" id="344166"/>
    <lineage>
        <taxon>Bacteria</taxon>
        <taxon>Bacillati</taxon>
        <taxon>Actinomycetota</taxon>
        <taxon>Actinomycetes</taxon>
        <taxon>Micrococcales</taxon>
        <taxon>Microbacteriaceae</taxon>
        <taxon>Microbacterium</taxon>
    </lineage>
</organism>
<evidence type="ECO:0008006" key="3">
    <source>
        <dbReference type="Google" id="ProtNLM"/>
    </source>
</evidence>